<keyword evidence="5" id="KW-0479">Metal-binding</keyword>
<dbReference type="SUPFAM" id="SSF54631">
    <property type="entry name" value="CBS-domain pair"/>
    <property type="match status" value="1"/>
</dbReference>
<dbReference type="GO" id="GO:0097367">
    <property type="term" value="F:carbohydrate derivative binding"/>
    <property type="evidence" value="ECO:0007669"/>
    <property type="project" value="InterPro"/>
</dbReference>
<dbReference type="PANTHER" id="PTHR42745">
    <property type="match status" value="1"/>
</dbReference>
<dbReference type="EMBL" id="ABCK01000004">
    <property type="protein sequence ID" value="EDM28597.1"/>
    <property type="molecule type" value="Genomic_DNA"/>
</dbReference>
<dbReference type="CDD" id="cd04604">
    <property type="entry name" value="CBS_pair_SIS_assoc"/>
    <property type="match status" value="1"/>
</dbReference>
<evidence type="ECO:0000256" key="5">
    <source>
        <dbReference type="PIRSR" id="PIRSR004692-2"/>
    </source>
</evidence>
<keyword evidence="2" id="KW-0677">Repeat</keyword>
<feature type="domain" description="CBS" evidence="8">
    <location>
        <begin position="271"/>
        <end position="323"/>
    </location>
</feature>
<evidence type="ECO:0000259" key="8">
    <source>
        <dbReference type="PROSITE" id="PS51371"/>
    </source>
</evidence>
<dbReference type="eggNOG" id="COG0794">
    <property type="taxonomic scope" value="Bacteria"/>
</dbReference>
<gene>
    <name evidence="10" type="ORF">LNTAR_08509</name>
</gene>
<feature type="binding site" evidence="5">
    <location>
        <position position="76"/>
    </location>
    <ligand>
        <name>Zn(2+)</name>
        <dbReference type="ChEBI" id="CHEBI:29105"/>
    </ligand>
</feature>
<dbReference type="GO" id="GO:0019146">
    <property type="term" value="F:arabinose-5-phosphate isomerase activity"/>
    <property type="evidence" value="ECO:0007669"/>
    <property type="project" value="UniProtKB-ARBA"/>
</dbReference>
<dbReference type="InterPro" id="IPR004800">
    <property type="entry name" value="KdsD/KpsF-type"/>
</dbReference>
<feature type="domain" description="CBS" evidence="8">
    <location>
        <begin position="204"/>
        <end position="262"/>
    </location>
</feature>
<dbReference type="PROSITE" id="PS51371">
    <property type="entry name" value="CBS"/>
    <property type="match status" value="2"/>
</dbReference>
<dbReference type="Pfam" id="PF01380">
    <property type="entry name" value="SIS"/>
    <property type="match status" value="1"/>
</dbReference>
<sequence length="323" mass="35073">MDYLPQARQVLDIESKGIQSIADQLDERFNQFISICLKALKNKNKLVLSGIGKSGQIAQKMASTLSSTGSRAVFIHPVEAMHGDLGMMYDDDVFIGLSYSGETDELLKVIPAVKRLGLEVLSLTGNVDSSLGKSSSISLPCKIDSEACPFNLAPTTTTTAMLALGDAIAMVLMDIHEFKINDYGKLHPSGAIGRAITLTVDDLMRTGDRVAVIEPDTLVQEAVLAMCKSKGGMSIISNQDKDLLGIFTTGDLKRGIAKDLDFLKRKVSEIMVKSPIKLNKSQMAVDILDILREKNINAIPVVDQDDKVCGVIDIQDLPKFKVM</sequence>
<dbReference type="InterPro" id="IPR050986">
    <property type="entry name" value="GutQ/KpsF_isomerases"/>
</dbReference>
<dbReference type="InterPro" id="IPR001347">
    <property type="entry name" value="SIS_dom"/>
</dbReference>
<dbReference type="STRING" id="313628.LNTAR_08509"/>
<accession>A6DHU3</accession>
<feature type="site" description="Catalytically relevant" evidence="6">
    <location>
        <position position="53"/>
    </location>
</feature>
<dbReference type="CDD" id="cd05014">
    <property type="entry name" value="SIS_Kpsf"/>
    <property type="match status" value="1"/>
</dbReference>
<dbReference type="AlphaFoldDB" id="A6DHU3"/>
<dbReference type="SUPFAM" id="SSF53697">
    <property type="entry name" value="SIS domain"/>
    <property type="match status" value="1"/>
</dbReference>
<evidence type="ECO:0000256" key="4">
    <source>
        <dbReference type="PIRNR" id="PIRNR004692"/>
    </source>
</evidence>
<dbReference type="Pfam" id="PF00571">
    <property type="entry name" value="CBS"/>
    <property type="match status" value="1"/>
</dbReference>
<dbReference type="GO" id="GO:0046872">
    <property type="term" value="F:metal ion binding"/>
    <property type="evidence" value="ECO:0007669"/>
    <property type="project" value="UniProtKB-KW"/>
</dbReference>
<evidence type="ECO:0000313" key="10">
    <source>
        <dbReference type="EMBL" id="EDM28597.1"/>
    </source>
</evidence>
<evidence type="ECO:0000256" key="1">
    <source>
        <dbReference type="ARBA" id="ARBA00008165"/>
    </source>
</evidence>
<feature type="site" description="Catalytically relevant" evidence="6">
    <location>
        <position position="105"/>
    </location>
</feature>
<dbReference type="InterPro" id="IPR035474">
    <property type="entry name" value="SIS_Kpsf"/>
</dbReference>
<dbReference type="PANTHER" id="PTHR42745:SF1">
    <property type="entry name" value="ARABINOSE 5-PHOSPHATE ISOMERASE KDSD"/>
    <property type="match status" value="1"/>
</dbReference>
<dbReference type="eggNOG" id="COG0517">
    <property type="taxonomic scope" value="Bacteria"/>
</dbReference>
<comment type="caution">
    <text evidence="10">The sequence shown here is derived from an EMBL/GenBank/DDBJ whole genome shotgun (WGS) entry which is preliminary data.</text>
</comment>
<evidence type="ECO:0000256" key="6">
    <source>
        <dbReference type="PIRSR" id="PIRSR004692-3"/>
    </source>
</evidence>
<dbReference type="OrthoDB" id="9762536at2"/>
<dbReference type="InterPro" id="IPR046342">
    <property type="entry name" value="CBS_dom_sf"/>
</dbReference>
<evidence type="ECO:0000256" key="2">
    <source>
        <dbReference type="ARBA" id="ARBA00022737"/>
    </source>
</evidence>
<keyword evidence="11" id="KW-1185">Reference proteome</keyword>
<comment type="similarity">
    <text evidence="1 4">Belongs to the SIS family. GutQ/KpsF subfamily.</text>
</comment>
<feature type="domain" description="SIS" evidence="9">
    <location>
        <begin position="36"/>
        <end position="178"/>
    </location>
</feature>
<keyword evidence="3 7" id="KW-0129">CBS domain</keyword>
<organism evidence="10 11">
    <name type="scientific">Lentisphaera araneosa HTCC2155</name>
    <dbReference type="NCBI Taxonomy" id="313628"/>
    <lineage>
        <taxon>Bacteria</taxon>
        <taxon>Pseudomonadati</taxon>
        <taxon>Lentisphaerota</taxon>
        <taxon>Lentisphaeria</taxon>
        <taxon>Lentisphaerales</taxon>
        <taxon>Lentisphaeraceae</taxon>
        <taxon>Lentisphaera</taxon>
    </lineage>
</organism>
<dbReference type="NCBIfam" id="TIGR00393">
    <property type="entry name" value="kpsF"/>
    <property type="match status" value="1"/>
</dbReference>
<protein>
    <submittedName>
        <fullName evidence="10">Sugar isomerase, KpsF/GutQ family protein</fullName>
    </submittedName>
</protein>
<dbReference type="InterPro" id="IPR046348">
    <property type="entry name" value="SIS_dom_sf"/>
</dbReference>
<dbReference type="GO" id="GO:0005975">
    <property type="term" value="P:carbohydrate metabolic process"/>
    <property type="evidence" value="ECO:0007669"/>
    <property type="project" value="InterPro"/>
</dbReference>
<dbReference type="Proteomes" id="UP000004947">
    <property type="component" value="Unassembled WGS sequence"/>
</dbReference>
<dbReference type="GO" id="GO:1901135">
    <property type="term" value="P:carbohydrate derivative metabolic process"/>
    <property type="evidence" value="ECO:0007669"/>
    <property type="project" value="InterPro"/>
</dbReference>
<dbReference type="Gene3D" id="3.10.580.10">
    <property type="entry name" value="CBS-domain"/>
    <property type="match status" value="1"/>
</dbReference>
<proteinExistence type="inferred from homology"/>
<dbReference type="PROSITE" id="PS51464">
    <property type="entry name" value="SIS"/>
    <property type="match status" value="1"/>
</dbReference>
<dbReference type="RefSeq" id="WP_007277478.1">
    <property type="nucleotide sequence ID" value="NZ_ABCK01000004.1"/>
</dbReference>
<evidence type="ECO:0000256" key="3">
    <source>
        <dbReference type="ARBA" id="ARBA00023122"/>
    </source>
</evidence>
<reference evidence="10 11" key="1">
    <citation type="journal article" date="2010" name="J. Bacteriol.">
        <title>Genome sequence of Lentisphaera araneosa HTCC2155T, the type species of the order Lentisphaerales in the phylum Lentisphaerae.</title>
        <authorList>
            <person name="Thrash J.C."/>
            <person name="Cho J.C."/>
            <person name="Vergin K.L."/>
            <person name="Morris R.M."/>
            <person name="Giovannoni S.J."/>
        </authorList>
    </citation>
    <scope>NUCLEOTIDE SEQUENCE [LARGE SCALE GENOMIC DNA]</scope>
    <source>
        <strain evidence="10 11">HTCC2155</strain>
    </source>
</reference>
<name>A6DHU3_9BACT</name>
<dbReference type="FunFam" id="3.40.50.10490:FF:000011">
    <property type="entry name" value="Arabinose 5-phosphate isomerase"/>
    <property type="match status" value="1"/>
</dbReference>
<dbReference type="Gene3D" id="3.40.50.10490">
    <property type="entry name" value="Glucose-6-phosphate isomerase like protein, domain 1"/>
    <property type="match status" value="1"/>
</dbReference>
<feature type="site" description="Catalytically relevant" evidence="6">
    <location>
        <position position="187"/>
    </location>
</feature>
<dbReference type="SMART" id="SM00116">
    <property type="entry name" value="CBS"/>
    <property type="match status" value="2"/>
</dbReference>
<keyword evidence="5" id="KW-0862">Zinc</keyword>
<evidence type="ECO:0000259" key="9">
    <source>
        <dbReference type="PROSITE" id="PS51464"/>
    </source>
</evidence>
<keyword evidence="10" id="KW-0413">Isomerase</keyword>
<evidence type="ECO:0000313" key="11">
    <source>
        <dbReference type="Proteomes" id="UP000004947"/>
    </source>
</evidence>
<dbReference type="PIRSF" id="PIRSF004692">
    <property type="entry name" value="KdsD_KpsF"/>
    <property type="match status" value="1"/>
</dbReference>
<evidence type="ECO:0000256" key="7">
    <source>
        <dbReference type="PROSITE-ProRule" id="PRU00703"/>
    </source>
</evidence>
<dbReference type="InterPro" id="IPR000644">
    <property type="entry name" value="CBS_dom"/>
</dbReference>
<feature type="site" description="Catalytically relevant" evidence="6">
    <location>
        <position position="146"/>
    </location>
</feature>